<comment type="similarity">
    <text evidence="2 5">Belongs to the GINS2/PSF2 family.</text>
</comment>
<dbReference type="InterPro" id="IPR056784">
    <property type="entry name" value="PSF2_N"/>
</dbReference>
<protein>
    <recommendedName>
        <fullName evidence="5">DNA replication complex GINS protein PSF2</fullName>
    </recommendedName>
</protein>
<dbReference type="Gene3D" id="1.20.58.1020">
    <property type="match status" value="1"/>
</dbReference>
<feature type="domain" description="GINS subunit" evidence="6">
    <location>
        <begin position="65"/>
        <end position="169"/>
    </location>
</feature>
<evidence type="ECO:0000256" key="5">
    <source>
        <dbReference type="PIRNR" id="PIRNR028998"/>
    </source>
</evidence>
<gene>
    <name evidence="8" type="ORF">LSH36_418g02084</name>
</gene>
<dbReference type="Pfam" id="PF25005">
    <property type="entry name" value="PSF2_N"/>
    <property type="match status" value="1"/>
</dbReference>
<dbReference type="CDD" id="cd21694">
    <property type="entry name" value="GINS_B_Psf2"/>
    <property type="match status" value="1"/>
</dbReference>
<feature type="domain" description="DNA replication complex GINS protein PSF2 N-terminal" evidence="7">
    <location>
        <begin position="2"/>
        <end position="61"/>
    </location>
</feature>
<name>A0AAD9JDA4_9ANNE</name>
<dbReference type="FunFam" id="3.40.5.50:FF:000001">
    <property type="entry name" value="DNA replication complex GINS protein PSF2"/>
    <property type="match status" value="1"/>
</dbReference>
<dbReference type="SUPFAM" id="SSF158573">
    <property type="entry name" value="GINS helical bundle-like"/>
    <property type="match status" value="1"/>
</dbReference>
<organism evidence="8 9">
    <name type="scientific">Paralvinella palmiformis</name>
    <dbReference type="NCBI Taxonomy" id="53620"/>
    <lineage>
        <taxon>Eukaryota</taxon>
        <taxon>Metazoa</taxon>
        <taxon>Spiralia</taxon>
        <taxon>Lophotrochozoa</taxon>
        <taxon>Annelida</taxon>
        <taxon>Polychaeta</taxon>
        <taxon>Sedentaria</taxon>
        <taxon>Canalipalpata</taxon>
        <taxon>Terebellida</taxon>
        <taxon>Terebelliformia</taxon>
        <taxon>Alvinellidae</taxon>
        <taxon>Paralvinella</taxon>
    </lineage>
</organism>
<proteinExistence type="inferred from homology"/>
<dbReference type="Proteomes" id="UP001208570">
    <property type="component" value="Unassembled WGS sequence"/>
</dbReference>
<keyword evidence="3 5" id="KW-0235">DNA replication</keyword>
<dbReference type="InterPro" id="IPR021151">
    <property type="entry name" value="GINS_A"/>
</dbReference>
<dbReference type="AlphaFoldDB" id="A0AAD9JDA4"/>
<dbReference type="PIRSF" id="PIRSF028998">
    <property type="entry name" value="GINS_Psf2_subgr"/>
    <property type="match status" value="1"/>
</dbReference>
<dbReference type="GO" id="GO:0000727">
    <property type="term" value="P:double-strand break repair via break-induced replication"/>
    <property type="evidence" value="ECO:0007669"/>
    <property type="project" value="TreeGrafter"/>
</dbReference>
<dbReference type="EMBL" id="JAODUP010000418">
    <property type="protein sequence ID" value="KAK2150215.1"/>
    <property type="molecule type" value="Genomic_DNA"/>
</dbReference>
<evidence type="ECO:0000256" key="3">
    <source>
        <dbReference type="ARBA" id="ARBA00022705"/>
    </source>
</evidence>
<dbReference type="FunFam" id="1.20.58.1020:FF:000001">
    <property type="entry name" value="DNA replication complex GINS protein PSF2"/>
    <property type="match status" value="1"/>
</dbReference>
<dbReference type="InterPro" id="IPR036224">
    <property type="entry name" value="GINS_bundle-like_dom_sf"/>
</dbReference>
<evidence type="ECO:0000259" key="6">
    <source>
        <dbReference type="Pfam" id="PF05916"/>
    </source>
</evidence>
<dbReference type="GO" id="GO:0006260">
    <property type="term" value="P:DNA replication"/>
    <property type="evidence" value="ECO:0007669"/>
    <property type="project" value="UniProtKB-KW"/>
</dbReference>
<comment type="caution">
    <text evidence="8">The sequence shown here is derived from an EMBL/GenBank/DDBJ whole genome shotgun (WGS) entry which is preliminary data.</text>
</comment>
<dbReference type="GO" id="GO:0000811">
    <property type="term" value="C:GINS complex"/>
    <property type="evidence" value="ECO:0007669"/>
    <property type="project" value="TreeGrafter"/>
</dbReference>
<evidence type="ECO:0000313" key="8">
    <source>
        <dbReference type="EMBL" id="KAK2150215.1"/>
    </source>
</evidence>
<dbReference type="CDD" id="cd11712">
    <property type="entry name" value="GINS_A_psf2"/>
    <property type="match status" value="1"/>
</dbReference>
<dbReference type="GO" id="GO:0071162">
    <property type="term" value="C:CMG complex"/>
    <property type="evidence" value="ECO:0007669"/>
    <property type="project" value="UniProtKB-ARBA"/>
</dbReference>
<dbReference type="InterPro" id="IPR007257">
    <property type="entry name" value="GINS_Psf2"/>
</dbReference>
<keyword evidence="4 5" id="KW-0539">Nucleus</keyword>
<comment type="subunit">
    <text evidence="5">Component of the GINS complex.</text>
</comment>
<accession>A0AAD9JDA4</accession>
<dbReference type="SUPFAM" id="SSF160059">
    <property type="entry name" value="PriA/YqbF domain"/>
    <property type="match status" value="1"/>
</dbReference>
<sequence length="185" mass="21442">MDPSEVEFISEKESISIVPNFSLDKIYLIGGDVGPFNPGLQLDVPLWIAVNLKQRQKCRIIAPDWMDVEILEEKKQEEQESKFFTKMPCDYYMEITQLLLQHAPDNIPKADEIRMLVKDIWDLRIAKLRSSIDIFVKSDVTHAMLNYLTLMELNTVRPFLTKALDHIQQLRNNVSYGAALWSSQD</sequence>
<evidence type="ECO:0000313" key="9">
    <source>
        <dbReference type="Proteomes" id="UP001208570"/>
    </source>
</evidence>
<reference evidence="8" key="1">
    <citation type="journal article" date="2023" name="Mol. Biol. Evol.">
        <title>Third-Generation Sequencing Reveals the Adaptive Role of the Epigenome in Three Deep-Sea Polychaetes.</title>
        <authorList>
            <person name="Perez M."/>
            <person name="Aroh O."/>
            <person name="Sun Y."/>
            <person name="Lan Y."/>
            <person name="Juniper S.K."/>
            <person name="Young C.R."/>
            <person name="Angers B."/>
            <person name="Qian P.Y."/>
        </authorList>
    </citation>
    <scope>NUCLEOTIDE SEQUENCE</scope>
    <source>
        <strain evidence="8">P08H-3</strain>
    </source>
</reference>
<evidence type="ECO:0000256" key="4">
    <source>
        <dbReference type="ARBA" id="ARBA00023242"/>
    </source>
</evidence>
<evidence type="ECO:0000256" key="2">
    <source>
        <dbReference type="ARBA" id="ARBA00010565"/>
    </source>
</evidence>
<dbReference type="PANTHER" id="PTHR12772:SF0">
    <property type="entry name" value="DNA REPLICATION COMPLEX GINS PROTEIN PSF2"/>
    <property type="match status" value="1"/>
</dbReference>
<evidence type="ECO:0000259" key="7">
    <source>
        <dbReference type="Pfam" id="PF25005"/>
    </source>
</evidence>
<dbReference type="PANTHER" id="PTHR12772">
    <property type="entry name" value="DNA REPLICATION COMPLEX GINS PROTEIN PSF2"/>
    <property type="match status" value="1"/>
</dbReference>
<dbReference type="Gene3D" id="3.40.5.50">
    <property type="match status" value="1"/>
</dbReference>
<dbReference type="Pfam" id="PF05916">
    <property type="entry name" value="Sld5"/>
    <property type="match status" value="1"/>
</dbReference>
<evidence type="ECO:0000256" key="1">
    <source>
        <dbReference type="ARBA" id="ARBA00004123"/>
    </source>
</evidence>
<comment type="subcellular location">
    <subcellularLocation>
        <location evidence="1 5">Nucleus</location>
    </subcellularLocation>
</comment>
<keyword evidence="9" id="KW-1185">Reference proteome</keyword>